<dbReference type="AlphaFoldDB" id="A0A4D9DH69"/>
<feature type="compositionally biased region" description="Polar residues" evidence="1">
    <location>
        <begin position="385"/>
        <end position="403"/>
    </location>
</feature>
<accession>A0A4D9DH69</accession>
<name>A0A4D9DH69_9STRA</name>
<feature type="compositionally biased region" description="Basic residues" evidence="1">
    <location>
        <begin position="341"/>
        <end position="352"/>
    </location>
</feature>
<feature type="compositionally biased region" description="Basic and acidic residues" evidence="1">
    <location>
        <begin position="652"/>
        <end position="663"/>
    </location>
</feature>
<feature type="compositionally biased region" description="Acidic residues" evidence="1">
    <location>
        <begin position="578"/>
        <end position="594"/>
    </location>
</feature>
<evidence type="ECO:0000313" key="4">
    <source>
        <dbReference type="Proteomes" id="UP000355283"/>
    </source>
</evidence>
<feature type="compositionally biased region" description="Basic and acidic residues" evidence="1">
    <location>
        <begin position="408"/>
        <end position="431"/>
    </location>
</feature>
<dbReference type="Pfam" id="PF00172">
    <property type="entry name" value="Zn_clus"/>
    <property type="match status" value="1"/>
</dbReference>
<feature type="compositionally biased region" description="Basic and acidic residues" evidence="1">
    <location>
        <begin position="353"/>
        <end position="382"/>
    </location>
</feature>
<dbReference type="CDD" id="cd00067">
    <property type="entry name" value="GAL4"/>
    <property type="match status" value="1"/>
</dbReference>
<dbReference type="InterPro" id="IPR001138">
    <property type="entry name" value="Zn2Cys6_DnaBD"/>
</dbReference>
<gene>
    <name evidence="3" type="ORF">NSK_000550</name>
</gene>
<proteinExistence type="predicted"/>
<evidence type="ECO:0000256" key="1">
    <source>
        <dbReference type="SAM" id="MobiDB-lite"/>
    </source>
</evidence>
<feature type="compositionally biased region" description="Polar residues" evidence="1">
    <location>
        <begin position="614"/>
        <end position="631"/>
    </location>
</feature>
<feature type="compositionally biased region" description="Low complexity" evidence="1">
    <location>
        <begin position="597"/>
        <end position="607"/>
    </location>
</feature>
<dbReference type="EMBL" id="SDOX01000002">
    <property type="protein sequence ID" value="TFJ88198.1"/>
    <property type="molecule type" value="Genomic_DNA"/>
</dbReference>
<feature type="compositionally biased region" description="Low complexity" evidence="1">
    <location>
        <begin position="270"/>
        <end position="303"/>
    </location>
</feature>
<dbReference type="OrthoDB" id="10402586at2759"/>
<dbReference type="InterPro" id="IPR036864">
    <property type="entry name" value="Zn2-C6_fun-type_DNA-bd_sf"/>
</dbReference>
<evidence type="ECO:0000259" key="2">
    <source>
        <dbReference type="PROSITE" id="PS50048"/>
    </source>
</evidence>
<dbReference type="Proteomes" id="UP000355283">
    <property type="component" value="Unassembled WGS sequence"/>
</dbReference>
<protein>
    <recommendedName>
        <fullName evidence="2">Zn(2)-C6 fungal-type domain-containing protein</fullName>
    </recommendedName>
</protein>
<feature type="compositionally biased region" description="Basic and acidic residues" evidence="1">
    <location>
        <begin position="455"/>
        <end position="468"/>
    </location>
</feature>
<dbReference type="PROSITE" id="PS50048">
    <property type="entry name" value="ZN2_CY6_FUNGAL_2"/>
    <property type="match status" value="1"/>
</dbReference>
<feature type="region of interest" description="Disordered" evidence="1">
    <location>
        <begin position="246"/>
        <end position="717"/>
    </location>
</feature>
<feature type="compositionally biased region" description="Polar residues" evidence="1">
    <location>
        <begin position="518"/>
        <end position="537"/>
    </location>
</feature>
<comment type="caution">
    <text evidence="3">The sequence shown here is derived from an EMBL/GenBank/DDBJ whole genome shotgun (WGS) entry which is preliminary data.</text>
</comment>
<feature type="compositionally biased region" description="Polar residues" evidence="1">
    <location>
        <begin position="691"/>
        <end position="708"/>
    </location>
</feature>
<dbReference type="SUPFAM" id="SSF57701">
    <property type="entry name" value="Zn2/Cys6 DNA-binding domain"/>
    <property type="match status" value="1"/>
</dbReference>
<feature type="domain" description="Zn(2)-C6 fungal-type" evidence="2">
    <location>
        <begin position="5"/>
        <end position="33"/>
    </location>
</feature>
<dbReference type="GO" id="GO:0008270">
    <property type="term" value="F:zinc ion binding"/>
    <property type="evidence" value="ECO:0007669"/>
    <property type="project" value="InterPro"/>
</dbReference>
<feature type="compositionally biased region" description="Basic and acidic residues" evidence="1">
    <location>
        <begin position="65"/>
        <end position="88"/>
    </location>
</feature>
<dbReference type="GO" id="GO:0000981">
    <property type="term" value="F:DNA-binding transcription factor activity, RNA polymerase II-specific"/>
    <property type="evidence" value="ECO:0007669"/>
    <property type="project" value="InterPro"/>
</dbReference>
<sequence length="1017" mass="112664">MTDTTCLSCFRSHVKCEKSIPCRRCQRLNLRCVPNPRPRGRPRKPTFALNHPARAKSDANSAARSGRDERGRASDRGVEGRGPSDDGGGRQAGRGVGVGLAFPPPLQHQHPVLPHVGIGGPPHPPRMPLDLGAGPYYDAGVATSAASVRQGVTMPLGAALARSHAALHGGMGPQGDGAVGVMSGIGEGMGQGISPAYSAPTLGDRLQLPGMPSRSPFYDQPSRSAAGGAPRQQVPQHFQFQHFFQEQEQQQRRQYKGLHAPHGSQHHQDQNQQQQNQLLQQQRYQQPPQQHQQQLQLQSQKQQAQHHHYHQEQLQQPGEGGEQEKEERDEGGEPEEEEKDRHRHRYRQQHQHQRVEELLREEQEQREQGRMEEGQHQREPRHGHGQQQHEQLPQPHRQAQPNYQHHHQQQDRQREGGEGEEGKDRQHERPTPSESSSTPLPDRPIFKVAHPPHFQRCDSQRRQKRDEGTYLNAQLQPQGQQQGGELSGQKQETNQQAIVEHHGHGLIQEQDQPPPARQETSQQLANRHQEKQGQQALQGLEQVKHGQMHQKPQSYQLYREQEPHQQQQQQQHHRDGEGGEDDNVKEDEEAEEGTEMSAASLSSPALPKGHQAPASPSSFRSTSLDAPQSHAQAGRAWDLHASQRSAPQEAPKPSEPRKKERSALTDPFQCLPSGEGPQDSRASGIAGGVGSATNGKESQRSDSACINNSVSESSSERGSAMVTYNNFQGPPADACEVFHSDTERVGFLGGGSSTLAGSDHETARSACTKKHNSSARSFASAGGENTTLEMTGPFLNLLSSGGVAVERTRHLLTSWHLWSVETRNANAKAHVDQEAKEDLKEVAKLVRLSLPSSVAEWMESRGPQVTSGASMALLEEEEQVQSFLDMCADDDGSAICSAVYCGGRLQLTLNSRFAAMFMTLEELEMTISQEIVRPELVWRRLLSPECFVAYNEALCQAYFRGQNLGGEVCEIIKCVDRFGLELPCFMRVRIFASSHGSITASVILLLPLQLSRLLENM</sequence>
<reference evidence="3 4" key="1">
    <citation type="submission" date="2019-01" db="EMBL/GenBank/DDBJ databases">
        <title>Nuclear Genome Assembly of the Microalgal Biofuel strain Nannochloropsis salina CCMP1776.</title>
        <authorList>
            <person name="Hovde B."/>
        </authorList>
    </citation>
    <scope>NUCLEOTIDE SEQUENCE [LARGE SCALE GENOMIC DNA]</scope>
    <source>
        <strain evidence="3 4">CCMP1776</strain>
    </source>
</reference>
<feature type="region of interest" description="Disordered" evidence="1">
    <location>
        <begin position="32"/>
        <end position="97"/>
    </location>
</feature>
<organism evidence="3 4">
    <name type="scientific">Nannochloropsis salina CCMP1776</name>
    <dbReference type="NCBI Taxonomy" id="1027361"/>
    <lineage>
        <taxon>Eukaryota</taxon>
        <taxon>Sar</taxon>
        <taxon>Stramenopiles</taxon>
        <taxon>Ochrophyta</taxon>
        <taxon>Eustigmatophyceae</taxon>
        <taxon>Eustigmatales</taxon>
        <taxon>Monodopsidaceae</taxon>
        <taxon>Microchloropsis</taxon>
        <taxon>Microchloropsis salina</taxon>
    </lineage>
</organism>
<evidence type="ECO:0000313" key="3">
    <source>
        <dbReference type="EMBL" id="TFJ88198.1"/>
    </source>
</evidence>
<feature type="compositionally biased region" description="Acidic residues" evidence="1">
    <location>
        <begin position="329"/>
        <end position="338"/>
    </location>
</feature>
<feature type="region of interest" description="Disordered" evidence="1">
    <location>
        <begin position="195"/>
        <end position="232"/>
    </location>
</feature>
<keyword evidence="4" id="KW-1185">Reference proteome</keyword>